<evidence type="ECO:0000313" key="1">
    <source>
        <dbReference type="EMBL" id="NNT70610.1"/>
    </source>
</evidence>
<dbReference type="Gene3D" id="1.10.579.10">
    <property type="entry name" value="DNA Cyclobutane Dipyrimidine Photolyase, subunit A, domain 3"/>
    <property type="match status" value="1"/>
</dbReference>
<accession>A0A7Y3R642</accession>
<dbReference type="RefSeq" id="WP_171220833.1">
    <property type="nucleotide sequence ID" value="NZ_CP121446.1"/>
</dbReference>
<evidence type="ECO:0000313" key="2">
    <source>
        <dbReference type="Proteomes" id="UP000536509"/>
    </source>
</evidence>
<dbReference type="InterPro" id="IPR014729">
    <property type="entry name" value="Rossmann-like_a/b/a_fold"/>
</dbReference>
<dbReference type="InterPro" id="IPR052551">
    <property type="entry name" value="UV-DNA_repair_photolyase"/>
</dbReference>
<dbReference type="SUPFAM" id="SSF48173">
    <property type="entry name" value="Cryptochrome/photolyase FAD-binding domain"/>
    <property type="match status" value="1"/>
</dbReference>
<dbReference type="AlphaFoldDB" id="A0A7Y3R642"/>
<dbReference type="EMBL" id="JABEVX010000001">
    <property type="protein sequence ID" value="NNT70610.1"/>
    <property type="molecule type" value="Genomic_DNA"/>
</dbReference>
<dbReference type="Pfam" id="PF04244">
    <property type="entry name" value="DPRP"/>
    <property type="match status" value="1"/>
</dbReference>
<name>A0A7Y3R642_9FLAO</name>
<gene>
    <name evidence="1" type="ORF">HKT18_00130</name>
</gene>
<dbReference type="InterPro" id="IPR007357">
    <property type="entry name" value="PhrB-like"/>
</dbReference>
<dbReference type="PANTHER" id="PTHR38657">
    <property type="entry name" value="SLR1343 PROTEIN"/>
    <property type="match status" value="1"/>
</dbReference>
<comment type="caution">
    <text evidence="1">The sequence shown here is derived from an EMBL/GenBank/DDBJ whole genome shotgun (WGS) entry which is preliminary data.</text>
</comment>
<dbReference type="Gene3D" id="1.25.40.80">
    <property type="match status" value="1"/>
</dbReference>
<dbReference type="Gene3D" id="3.40.50.620">
    <property type="entry name" value="HUPs"/>
    <property type="match status" value="1"/>
</dbReference>
<keyword evidence="2" id="KW-1185">Reference proteome</keyword>
<dbReference type="Gene3D" id="1.10.10.1710">
    <property type="entry name" value="Deoxyribodipyrimidine photolyase-related"/>
    <property type="match status" value="1"/>
</dbReference>
<keyword evidence="1" id="KW-0456">Lyase</keyword>
<reference evidence="1 2" key="1">
    <citation type="submission" date="2020-05" db="EMBL/GenBank/DDBJ databases">
        <title>Draft genome of Flavobacterium sp. IMCC34852.</title>
        <authorList>
            <person name="Song J."/>
            <person name="Cho J.-C."/>
        </authorList>
    </citation>
    <scope>NUCLEOTIDE SEQUENCE [LARGE SCALE GENOMIC DNA]</scope>
    <source>
        <strain evidence="1 2">IMCC34852</strain>
    </source>
</reference>
<proteinExistence type="predicted"/>
<dbReference type="PANTHER" id="PTHR38657:SF1">
    <property type="entry name" value="SLR1343 PROTEIN"/>
    <property type="match status" value="1"/>
</dbReference>
<organism evidence="1 2">
    <name type="scientific">Flavobacterium rivulicola</name>
    <dbReference type="NCBI Taxonomy" id="2732161"/>
    <lineage>
        <taxon>Bacteria</taxon>
        <taxon>Pseudomonadati</taxon>
        <taxon>Bacteroidota</taxon>
        <taxon>Flavobacteriia</taxon>
        <taxon>Flavobacteriales</taxon>
        <taxon>Flavobacteriaceae</taxon>
        <taxon>Flavobacterium</taxon>
    </lineage>
</organism>
<dbReference type="Proteomes" id="UP000536509">
    <property type="component" value="Unassembled WGS sequence"/>
</dbReference>
<protein>
    <submittedName>
        <fullName evidence="1">Cryptochrome/photolyase family protein</fullName>
    </submittedName>
</protein>
<dbReference type="GO" id="GO:0016829">
    <property type="term" value="F:lyase activity"/>
    <property type="evidence" value="ECO:0007669"/>
    <property type="project" value="UniProtKB-KW"/>
</dbReference>
<sequence length="510" mass="60075">MKTLRLILGDQLNSHHSWFQTKDDSVIYLMAEVRQETDYMKHHIQKVTAFFLAMRHFADTLQAQGHQIRYYKIAAEDNLQDFEKLIQKEIALHSITHFEYQLPDEYRLDEQLKAICGKLSIPSRVFDTEHFYTKREELSQFFQGKKQLLMESFYRMMRKKHQVMMVGEQPLGNQWNFDHDNRKKYKGEVPVPKAKQFPKKVSTVVDEIQQAVISTFGNIDPDNFGWPVSRKECLELLDYFCHNLLPYFGTYEDAMHTQEKQLFHSRLSFAMNSKMLSPKEVIDTVVMHYHQNQATITLAQVEGFVRQIIGWREYVRGIYWKEMPNYAQMNVLENHEPLPDFYWTGQTKMHCMSQAINQSLDDAYAHHIQRLMVIGNFSLLTQRHPDAVDAWYLGVYIDAIEWVELPNTRGMSQYADGGILATKPYVSSGSYINKMSNYCESCPYSVKDKLGDNACPFNSLYWNFLDDKKQYFKNNQRMAMMLNLLNKIPADELYRIKEKAAHIIQNPDLY</sequence>
<dbReference type="InterPro" id="IPR036134">
    <property type="entry name" value="Crypto/Photolyase_FAD-like_sf"/>
</dbReference>